<keyword evidence="5 9" id="KW-0064">Aspartyl protease</keyword>
<keyword evidence="8 9" id="KW-0472">Membrane</keyword>
<feature type="transmembrane region" description="Helical" evidence="9">
    <location>
        <begin position="171"/>
        <end position="192"/>
    </location>
</feature>
<dbReference type="PRINTS" id="PR00781">
    <property type="entry name" value="LIPOSIGPTASE"/>
</dbReference>
<dbReference type="PANTHER" id="PTHR33695">
    <property type="entry name" value="LIPOPROTEIN SIGNAL PEPTIDASE"/>
    <property type="match status" value="1"/>
</dbReference>
<keyword evidence="11" id="KW-0449">Lipoprotein</keyword>
<dbReference type="EC" id="3.4.23.36" evidence="9"/>
<dbReference type="PANTHER" id="PTHR33695:SF1">
    <property type="entry name" value="LIPOPROTEIN SIGNAL PEPTIDASE"/>
    <property type="match status" value="1"/>
</dbReference>
<keyword evidence="2 9" id="KW-1003">Cell membrane</keyword>
<comment type="catalytic activity">
    <reaction evidence="9">
        <text>Release of signal peptides from bacterial membrane prolipoproteins. Hydrolyzes -Xaa-Yaa-Zaa-|-(S,diacylglyceryl)Cys-, in which Xaa is hydrophobic (preferably Leu), and Yaa (Ala or Ser) and Zaa (Gly or Ala) have small, neutral side chains.</text>
        <dbReference type="EC" id="3.4.23.36"/>
    </reaction>
</comment>
<dbReference type="InterPro" id="IPR001872">
    <property type="entry name" value="Peptidase_A8"/>
</dbReference>
<feature type="active site" evidence="9">
    <location>
        <position position="159"/>
    </location>
</feature>
<dbReference type="GO" id="GO:0004190">
    <property type="term" value="F:aspartic-type endopeptidase activity"/>
    <property type="evidence" value="ECO:0007669"/>
    <property type="project" value="UniProtKB-UniRule"/>
</dbReference>
<evidence type="ECO:0000256" key="7">
    <source>
        <dbReference type="ARBA" id="ARBA00022989"/>
    </source>
</evidence>
<evidence type="ECO:0000313" key="11">
    <source>
        <dbReference type="EMBL" id="QDU81059.1"/>
    </source>
</evidence>
<evidence type="ECO:0000256" key="4">
    <source>
        <dbReference type="ARBA" id="ARBA00022692"/>
    </source>
</evidence>
<evidence type="ECO:0000256" key="3">
    <source>
        <dbReference type="ARBA" id="ARBA00022670"/>
    </source>
</evidence>
<feature type="transmembrane region" description="Helical" evidence="9">
    <location>
        <begin position="12"/>
        <end position="29"/>
    </location>
</feature>
<evidence type="ECO:0000256" key="10">
    <source>
        <dbReference type="RuleBase" id="RU004181"/>
    </source>
</evidence>
<dbReference type="EMBL" id="CP036281">
    <property type="protein sequence ID" value="QDU81059.1"/>
    <property type="molecule type" value="Genomic_DNA"/>
</dbReference>
<dbReference type="KEGG" id="plon:Pla110_27960"/>
<comment type="pathway">
    <text evidence="9">Protein modification; lipoprotein biosynthesis (signal peptide cleavage).</text>
</comment>
<dbReference type="Pfam" id="PF01252">
    <property type="entry name" value="Peptidase_A8"/>
    <property type="match status" value="1"/>
</dbReference>
<reference evidence="11 12" key="1">
    <citation type="submission" date="2019-02" db="EMBL/GenBank/DDBJ databases">
        <title>Deep-cultivation of Planctomycetes and their phenomic and genomic characterization uncovers novel biology.</title>
        <authorList>
            <person name="Wiegand S."/>
            <person name="Jogler M."/>
            <person name="Boedeker C."/>
            <person name="Pinto D."/>
            <person name="Vollmers J."/>
            <person name="Rivas-Marin E."/>
            <person name="Kohn T."/>
            <person name="Peeters S.H."/>
            <person name="Heuer A."/>
            <person name="Rast P."/>
            <person name="Oberbeckmann S."/>
            <person name="Bunk B."/>
            <person name="Jeske O."/>
            <person name="Meyerdierks A."/>
            <person name="Storesund J.E."/>
            <person name="Kallscheuer N."/>
            <person name="Luecker S."/>
            <person name="Lage O.M."/>
            <person name="Pohl T."/>
            <person name="Merkel B.J."/>
            <person name="Hornburger P."/>
            <person name="Mueller R.-W."/>
            <person name="Bruemmer F."/>
            <person name="Labrenz M."/>
            <person name="Spormann A.M."/>
            <person name="Op den Camp H."/>
            <person name="Overmann J."/>
            <person name="Amann R."/>
            <person name="Jetten M.S.M."/>
            <person name="Mascher T."/>
            <person name="Medema M.H."/>
            <person name="Devos D.P."/>
            <person name="Kaster A.-K."/>
            <person name="Ovreas L."/>
            <person name="Rohde M."/>
            <person name="Galperin M.Y."/>
            <person name="Jogler C."/>
        </authorList>
    </citation>
    <scope>NUCLEOTIDE SEQUENCE [LARGE SCALE GENOMIC DNA]</scope>
    <source>
        <strain evidence="11 12">Pla110</strain>
    </source>
</reference>
<keyword evidence="6 9" id="KW-0378">Hydrolase</keyword>
<comment type="function">
    <text evidence="9">This protein specifically catalyzes the removal of signal peptides from prolipoproteins.</text>
</comment>
<dbReference type="GO" id="GO:0006508">
    <property type="term" value="P:proteolysis"/>
    <property type="evidence" value="ECO:0007669"/>
    <property type="project" value="UniProtKB-KW"/>
</dbReference>
<evidence type="ECO:0000256" key="8">
    <source>
        <dbReference type="ARBA" id="ARBA00023136"/>
    </source>
</evidence>
<evidence type="ECO:0000313" key="12">
    <source>
        <dbReference type="Proteomes" id="UP000317178"/>
    </source>
</evidence>
<name>A0A518CPB1_9PLAN</name>
<gene>
    <name evidence="9" type="primary">lspA</name>
    <name evidence="11" type="ORF">Pla110_27960</name>
</gene>
<evidence type="ECO:0000256" key="1">
    <source>
        <dbReference type="ARBA" id="ARBA00006139"/>
    </source>
</evidence>
<evidence type="ECO:0000256" key="6">
    <source>
        <dbReference type="ARBA" id="ARBA00022801"/>
    </source>
</evidence>
<comment type="subcellular location">
    <subcellularLocation>
        <location evidence="9">Cell membrane</location>
        <topology evidence="9">Multi-pass membrane protein</topology>
    </subcellularLocation>
</comment>
<dbReference type="HAMAP" id="MF_00161">
    <property type="entry name" value="LspA"/>
    <property type="match status" value="1"/>
</dbReference>
<keyword evidence="4 9" id="KW-0812">Transmembrane</keyword>
<organism evidence="11 12">
    <name type="scientific">Polystyrenella longa</name>
    <dbReference type="NCBI Taxonomy" id="2528007"/>
    <lineage>
        <taxon>Bacteria</taxon>
        <taxon>Pseudomonadati</taxon>
        <taxon>Planctomycetota</taxon>
        <taxon>Planctomycetia</taxon>
        <taxon>Planctomycetales</taxon>
        <taxon>Planctomycetaceae</taxon>
        <taxon>Polystyrenella</taxon>
    </lineage>
</organism>
<feature type="active site" evidence="9">
    <location>
        <position position="180"/>
    </location>
</feature>
<keyword evidence="7 9" id="KW-1133">Transmembrane helix</keyword>
<protein>
    <recommendedName>
        <fullName evidence="9">Lipoprotein signal peptidase</fullName>
        <ecNumber evidence="9">3.4.23.36</ecNumber>
    </recommendedName>
    <alternativeName>
        <fullName evidence="9">Prolipoprotein signal peptidase</fullName>
    </alternativeName>
    <alternativeName>
        <fullName evidence="9">Signal peptidase II</fullName>
        <shortName evidence="9">SPase II</shortName>
    </alternativeName>
</protein>
<dbReference type="AlphaFoldDB" id="A0A518CPB1"/>
<sequence length="220" mass="24461">MKPETAPTRRYPILFCVLVLCATFFDIYSKDVVFADLGFPGGAQTLVEGKHEIFTNPAGADGQSVLYMDNWIVFQLYNNFNFGALWGLGQGMSLMFGLFGGVAIVGILVWAFYFNGVDNLWLTISLGLILAGAFGNLWDRMGWHGYEDHLGNPIYAVRDFLFFRFGGRDGYPWPIFNFADTYLVVGAAMMFIHSLFMSDSKQETETVAVSTVSEKASSPS</sequence>
<keyword evidence="3 9" id="KW-0645">Protease</keyword>
<proteinExistence type="inferred from homology"/>
<evidence type="ECO:0000256" key="2">
    <source>
        <dbReference type="ARBA" id="ARBA00022475"/>
    </source>
</evidence>
<dbReference type="GO" id="GO:0005886">
    <property type="term" value="C:plasma membrane"/>
    <property type="evidence" value="ECO:0007669"/>
    <property type="project" value="UniProtKB-SubCell"/>
</dbReference>
<dbReference type="RefSeq" id="WP_144996282.1">
    <property type="nucleotide sequence ID" value="NZ_CP036281.1"/>
</dbReference>
<comment type="similarity">
    <text evidence="1 9 10">Belongs to the peptidase A8 family.</text>
</comment>
<evidence type="ECO:0000256" key="9">
    <source>
        <dbReference type="HAMAP-Rule" id="MF_00161"/>
    </source>
</evidence>
<evidence type="ECO:0000256" key="5">
    <source>
        <dbReference type="ARBA" id="ARBA00022750"/>
    </source>
</evidence>
<dbReference type="UniPathway" id="UPA00665"/>
<keyword evidence="12" id="KW-1185">Reference proteome</keyword>
<dbReference type="Proteomes" id="UP000317178">
    <property type="component" value="Chromosome"/>
</dbReference>
<feature type="transmembrane region" description="Helical" evidence="9">
    <location>
        <begin position="94"/>
        <end position="113"/>
    </location>
</feature>
<accession>A0A518CPB1</accession>
<feature type="transmembrane region" description="Helical" evidence="9">
    <location>
        <begin position="120"/>
        <end position="138"/>
    </location>
</feature>
<dbReference type="OrthoDB" id="9810259at2"/>